<reference evidence="1 2" key="1">
    <citation type="submission" date="2009-02" db="EMBL/GenBank/DDBJ databases">
        <title>Annotation of Streptomyces hygroscopicus strain ATCC 53653.</title>
        <authorList>
            <consortium name="The Broad Institute Genome Sequencing Platform"/>
            <consortium name="Broad Institute Microbial Sequencing Center"/>
            <person name="Fischbach M."/>
            <person name="Godfrey P."/>
            <person name="Ward D."/>
            <person name="Young S."/>
            <person name="Zeng Q."/>
            <person name="Koehrsen M."/>
            <person name="Alvarado L."/>
            <person name="Berlin A.M."/>
            <person name="Bochicchio J."/>
            <person name="Borenstein D."/>
            <person name="Chapman S.B."/>
            <person name="Chen Z."/>
            <person name="Engels R."/>
            <person name="Freedman E."/>
            <person name="Gellesch M."/>
            <person name="Goldberg J."/>
            <person name="Griggs A."/>
            <person name="Gujja S."/>
            <person name="Heilman E.R."/>
            <person name="Heiman D.I."/>
            <person name="Hepburn T.A."/>
            <person name="Howarth C."/>
            <person name="Jen D."/>
            <person name="Larson L."/>
            <person name="Lewis B."/>
            <person name="Mehta T."/>
            <person name="Park D."/>
            <person name="Pearson M."/>
            <person name="Richards J."/>
            <person name="Roberts A."/>
            <person name="Saif S."/>
            <person name="Shea T.D."/>
            <person name="Shenoy N."/>
            <person name="Sisk P."/>
            <person name="Stolte C."/>
            <person name="Sykes S.N."/>
            <person name="Thomson T."/>
            <person name="Walk T."/>
            <person name="White J."/>
            <person name="Yandava C."/>
            <person name="Straight P."/>
            <person name="Clardy J."/>
            <person name="Hung D."/>
            <person name="Kolter R."/>
            <person name="Mekalanos J."/>
            <person name="Walker S."/>
            <person name="Walsh C.T."/>
            <person name="Wieland-Brown L.C."/>
            <person name="Haas B."/>
            <person name="Nusbaum C."/>
            <person name="Birren B."/>
        </authorList>
    </citation>
    <scope>NUCLEOTIDE SEQUENCE [LARGE SCALE GENOMIC DNA]</scope>
    <source>
        <strain evidence="1 2">ATCC 53653</strain>
    </source>
</reference>
<dbReference type="OrthoDB" id="1551204at2"/>
<accession>D9WIR2</accession>
<evidence type="ECO:0000313" key="1">
    <source>
        <dbReference type="EMBL" id="EFL27565.1"/>
    </source>
</evidence>
<dbReference type="Proteomes" id="UP000003963">
    <property type="component" value="Unassembled WGS sequence"/>
</dbReference>
<name>D9WIR2_9ACTN</name>
<protein>
    <submittedName>
        <fullName evidence="1">Uncharacterized protein</fullName>
    </submittedName>
</protein>
<evidence type="ECO:0000313" key="2">
    <source>
        <dbReference type="Proteomes" id="UP000003963"/>
    </source>
</evidence>
<dbReference type="EMBL" id="GG657754">
    <property type="protein sequence ID" value="EFL27565.1"/>
    <property type="molecule type" value="Genomic_DNA"/>
</dbReference>
<sequence>MLSRLGYLAVTHAFAALRLLPMSDRGKDAEIFALRLKGVNIPIRPLSWAFPVDGKAAGVASGGTR</sequence>
<proteinExistence type="predicted"/>
<gene>
    <name evidence="1" type="ORF">SSOG_07279</name>
</gene>
<dbReference type="HOGENOM" id="CLU_2847960_0_0_11"/>
<dbReference type="RefSeq" id="WP_009719363.1">
    <property type="nucleotide sequence ID" value="NZ_GG657754.1"/>
</dbReference>
<keyword evidence="2" id="KW-1185">Reference proteome</keyword>
<dbReference type="AlphaFoldDB" id="D9WIR2"/>
<organism evidence="1 2">
    <name type="scientific">Streptomyces himastatinicus ATCC 53653</name>
    <dbReference type="NCBI Taxonomy" id="457427"/>
    <lineage>
        <taxon>Bacteria</taxon>
        <taxon>Bacillati</taxon>
        <taxon>Actinomycetota</taxon>
        <taxon>Actinomycetes</taxon>
        <taxon>Kitasatosporales</taxon>
        <taxon>Streptomycetaceae</taxon>
        <taxon>Streptomyces</taxon>
        <taxon>Streptomyces violaceusniger group</taxon>
    </lineage>
</organism>